<feature type="domain" description="DUF6533" evidence="2">
    <location>
        <begin position="27"/>
        <end position="71"/>
    </location>
</feature>
<keyword evidence="1" id="KW-0472">Membrane</keyword>
<keyword evidence="1" id="KW-1133">Transmembrane helix</keyword>
<feature type="transmembrane region" description="Helical" evidence="1">
    <location>
        <begin position="151"/>
        <end position="173"/>
    </location>
</feature>
<gene>
    <name evidence="3" type="ORF">RDB_LOCUS73429</name>
</gene>
<dbReference type="AlphaFoldDB" id="A0A8H3BCJ7"/>
<evidence type="ECO:0000256" key="1">
    <source>
        <dbReference type="SAM" id="Phobius"/>
    </source>
</evidence>
<feature type="transmembrane region" description="Helical" evidence="1">
    <location>
        <begin position="197"/>
        <end position="221"/>
    </location>
</feature>
<accession>A0A8H3BCJ7</accession>
<reference evidence="3" key="1">
    <citation type="submission" date="2021-01" db="EMBL/GenBank/DDBJ databases">
        <authorList>
            <person name="Kaushik A."/>
        </authorList>
    </citation>
    <scope>NUCLEOTIDE SEQUENCE</scope>
    <source>
        <strain evidence="3">AG4-R118</strain>
    </source>
</reference>
<evidence type="ECO:0000313" key="4">
    <source>
        <dbReference type="Proteomes" id="UP000663888"/>
    </source>
</evidence>
<evidence type="ECO:0000259" key="2">
    <source>
        <dbReference type="Pfam" id="PF20151"/>
    </source>
</evidence>
<comment type="caution">
    <text evidence="3">The sequence shown here is derived from an EMBL/GenBank/DDBJ whole genome shotgun (WGS) entry which is preliminary data.</text>
</comment>
<feature type="transmembrane region" description="Helical" evidence="1">
    <location>
        <begin position="241"/>
        <end position="260"/>
    </location>
</feature>
<keyword evidence="1" id="KW-0812">Transmembrane</keyword>
<evidence type="ECO:0000313" key="3">
    <source>
        <dbReference type="EMBL" id="CAE6453845.1"/>
    </source>
</evidence>
<feature type="transmembrane region" description="Helical" evidence="1">
    <location>
        <begin position="68"/>
        <end position="92"/>
    </location>
</feature>
<protein>
    <recommendedName>
        <fullName evidence="2">DUF6533 domain-containing protein</fullName>
    </recommendedName>
</protein>
<feature type="transmembrane region" description="Helical" evidence="1">
    <location>
        <begin position="24"/>
        <end position="42"/>
    </location>
</feature>
<dbReference type="InterPro" id="IPR045340">
    <property type="entry name" value="DUF6533"/>
</dbReference>
<dbReference type="Proteomes" id="UP000663888">
    <property type="component" value="Unassembled WGS sequence"/>
</dbReference>
<name>A0A8H3BCJ7_9AGAM</name>
<sequence>MSIPGFSLEDIVDQVTGYREQQQLAKYLAIVSIALLVYDWIISIDREVEFIWGHPWSWGRVVYHANRVWSLTLLGSVSFQFEVMLFFFFHYLAFPREIFVNRTISVRSTALWIVVASESGIPPTVLFILSSTASAMFLLRCWALYDKKRVVWALCGGLAGVAISGIVIANSIVHRASFIDNPLPNIFSGCVMQVPNYIWATYVMPLAYEFIVLSLTIWRIYNLTRDVGVTPLLQTLAQNGVAYFATLLILVIMGCIGGTVEAIKIATNGSGLFTAVSSVVCSRMIFSLYEVSNREKQGRSDAHGISDGTMPQFAIPLQSLASSGYTTRP</sequence>
<proteinExistence type="predicted"/>
<dbReference type="Pfam" id="PF20151">
    <property type="entry name" value="DUF6533"/>
    <property type="match status" value="1"/>
</dbReference>
<organism evidence="3 4">
    <name type="scientific">Rhizoctonia solani</name>
    <dbReference type="NCBI Taxonomy" id="456999"/>
    <lineage>
        <taxon>Eukaryota</taxon>
        <taxon>Fungi</taxon>
        <taxon>Dikarya</taxon>
        <taxon>Basidiomycota</taxon>
        <taxon>Agaricomycotina</taxon>
        <taxon>Agaricomycetes</taxon>
        <taxon>Cantharellales</taxon>
        <taxon>Ceratobasidiaceae</taxon>
        <taxon>Rhizoctonia</taxon>
    </lineage>
</organism>
<dbReference type="EMBL" id="CAJMWX010001045">
    <property type="protein sequence ID" value="CAE6453845.1"/>
    <property type="molecule type" value="Genomic_DNA"/>
</dbReference>